<evidence type="ECO:0000313" key="1">
    <source>
        <dbReference type="EMBL" id="ERN10670.1"/>
    </source>
</evidence>
<proteinExistence type="predicted"/>
<reference evidence="2" key="1">
    <citation type="journal article" date="2013" name="Science">
        <title>The Amborella genome and the evolution of flowering plants.</title>
        <authorList>
            <consortium name="Amborella Genome Project"/>
        </authorList>
    </citation>
    <scope>NUCLEOTIDE SEQUENCE [LARGE SCALE GENOMIC DNA]</scope>
</reference>
<name>W1PTS1_AMBTC</name>
<dbReference type="HOGENOM" id="CLU_2041186_0_0_1"/>
<accession>W1PTS1</accession>
<gene>
    <name evidence="1" type="ORF">AMTR_s00028p00235490</name>
</gene>
<dbReference type="Proteomes" id="UP000017836">
    <property type="component" value="Unassembled WGS sequence"/>
</dbReference>
<keyword evidence="2" id="KW-1185">Reference proteome</keyword>
<evidence type="ECO:0000313" key="2">
    <source>
        <dbReference type="Proteomes" id="UP000017836"/>
    </source>
</evidence>
<protein>
    <submittedName>
        <fullName evidence="1">Uncharacterized protein</fullName>
    </submittedName>
</protein>
<organism evidence="1 2">
    <name type="scientific">Amborella trichopoda</name>
    <dbReference type="NCBI Taxonomy" id="13333"/>
    <lineage>
        <taxon>Eukaryota</taxon>
        <taxon>Viridiplantae</taxon>
        <taxon>Streptophyta</taxon>
        <taxon>Embryophyta</taxon>
        <taxon>Tracheophyta</taxon>
        <taxon>Spermatophyta</taxon>
        <taxon>Magnoliopsida</taxon>
        <taxon>Amborellales</taxon>
        <taxon>Amborellaceae</taxon>
        <taxon>Amborella</taxon>
    </lineage>
</organism>
<sequence>MPLVMASVAFQLPSNTVQGMCHVMVALIRVKWTNHNLKLLRLALTIFRLLPNTSCPIVLVVPLFDHQPMRVQHRLTCQYGPAMSARHFSHIGQVVFYLVNVSGPGAGSIGTAVRVLDYLEA</sequence>
<dbReference type="Gramene" id="ERN10670">
    <property type="protein sequence ID" value="ERN10670"/>
    <property type="gene ID" value="AMTR_s00028p00235490"/>
</dbReference>
<dbReference type="EMBL" id="KI392812">
    <property type="protein sequence ID" value="ERN10670.1"/>
    <property type="molecule type" value="Genomic_DNA"/>
</dbReference>
<dbReference type="AlphaFoldDB" id="W1PTS1"/>